<evidence type="ECO:0008006" key="4">
    <source>
        <dbReference type="Google" id="ProtNLM"/>
    </source>
</evidence>
<feature type="transmembrane region" description="Helical" evidence="1">
    <location>
        <begin position="34"/>
        <end position="53"/>
    </location>
</feature>
<feature type="transmembrane region" description="Helical" evidence="1">
    <location>
        <begin position="60"/>
        <end position="82"/>
    </location>
</feature>
<proteinExistence type="predicted"/>
<sequence>MRQNDNQPNGLATSIIDENIAVKIYDVTSWRCPLALLFSIIITELIFISIYHMDLEFVSTVIYLIIIFYIVRLFWSIFGVYINSYLFPEFPDENEREAYRIQALNDLRDISLFIRQQAHQFFLYVLKIIEKPTLKVELYIVCILCLLFVFFTIIGTFWFSFFVYHLLFFLPKILQIQSVRKYVEEKIQPQKQKTKTD</sequence>
<protein>
    <recommendedName>
        <fullName evidence="4">Reticulon-like protein</fullName>
    </recommendedName>
</protein>
<keyword evidence="1" id="KW-1133">Transmembrane helix</keyword>
<keyword evidence="3" id="KW-1185">Reference proteome</keyword>
<evidence type="ECO:0000313" key="2">
    <source>
        <dbReference type="EMBL" id="KAK8894753.1"/>
    </source>
</evidence>
<accession>A0ABR2KV80</accession>
<name>A0ABR2KV80_9EUKA</name>
<reference evidence="2 3" key="1">
    <citation type="submission" date="2024-04" db="EMBL/GenBank/DDBJ databases">
        <title>Tritrichomonas musculus Genome.</title>
        <authorList>
            <person name="Alves-Ferreira E."/>
            <person name="Grigg M."/>
            <person name="Lorenzi H."/>
            <person name="Galac M."/>
        </authorList>
    </citation>
    <scope>NUCLEOTIDE SEQUENCE [LARGE SCALE GENOMIC DNA]</scope>
    <source>
        <strain evidence="2 3">EAF2021</strain>
    </source>
</reference>
<keyword evidence="1" id="KW-0812">Transmembrane</keyword>
<feature type="transmembrane region" description="Helical" evidence="1">
    <location>
        <begin position="138"/>
        <end position="170"/>
    </location>
</feature>
<evidence type="ECO:0000256" key="1">
    <source>
        <dbReference type="SAM" id="Phobius"/>
    </source>
</evidence>
<comment type="caution">
    <text evidence="2">The sequence shown here is derived from an EMBL/GenBank/DDBJ whole genome shotgun (WGS) entry which is preliminary data.</text>
</comment>
<organism evidence="2 3">
    <name type="scientific">Tritrichomonas musculus</name>
    <dbReference type="NCBI Taxonomy" id="1915356"/>
    <lineage>
        <taxon>Eukaryota</taxon>
        <taxon>Metamonada</taxon>
        <taxon>Parabasalia</taxon>
        <taxon>Tritrichomonadida</taxon>
        <taxon>Tritrichomonadidae</taxon>
        <taxon>Tritrichomonas</taxon>
    </lineage>
</organism>
<keyword evidence="1" id="KW-0472">Membrane</keyword>
<gene>
    <name evidence="2" type="ORF">M9Y10_023190</name>
</gene>
<evidence type="ECO:0000313" key="3">
    <source>
        <dbReference type="Proteomes" id="UP001470230"/>
    </source>
</evidence>
<dbReference type="Proteomes" id="UP001470230">
    <property type="component" value="Unassembled WGS sequence"/>
</dbReference>
<dbReference type="EMBL" id="JAPFFF010000003">
    <property type="protein sequence ID" value="KAK8894753.1"/>
    <property type="molecule type" value="Genomic_DNA"/>
</dbReference>